<sequence>MLRDFFVKPWIKNAVLNYLFNEEEYQFIGVRAQVLRLTISEESELNEHISAEIHDYQHYIKCSFANESLGEYNRHSIDYMVGGLIIIKDYTIFHEIDYSSTNKHECFLIIKNFDYTKNITDEQEESLQVKYICEEMEVKETLQAKDKKPKYIDHPGWNGFRRLFYNDSVDIRTVPLDQIRIMNDIPVKVESTASTEWSLECPESPHDSDETISLKEEDSAIITKGNYEQKENYRKDKLYDEEVDDGVHFERAKRKCVDSDPDDGTFSKKQSLPNAFCSYVR</sequence>
<dbReference type="InterPro" id="IPR019437">
    <property type="entry name" value="TPP1/Est3"/>
</dbReference>
<dbReference type="GO" id="GO:0007004">
    <property type="term" value="P:telomere maintenance via telomerase"/>
    <property type="evidence" value="ECO:0007669"/>
    <property type="project" value="InterPro"/>
</dbReference>
<evidence type="ECO:0000256" key="4">
    <source>
        <dbReference type="ARBA" id="ARBA00022895"/>
    </source>
</evidence>
<gene>
    <name evidence="7" type="ORF">C1645_821602</name>
</gene>
<dbReference type="GO" id="GO:0000781">
    <property type="term" value="C:chromosome, telomeric region"/>
    <property type="evidence" value="ECO:0007669"/>
    <property type="project" value="UniProtKB-SubCell"/>
</dbReference>
<protein>
    <recommendedName>
        <fullName evidence="6">Shelterin complex subunit TPP1/Est3 domain-containing protein</fullName>
    </recommendedName>
</protein>
<evidence type="ECO:0000313" key="8">
    <source>
        <dbReference type="Proteomes" id="UP000265703"/>
    </source>
</evidence>
<organism evidence="7 8">
    <name type="scientific">Glomus cerebriforme</name>
    <dbReference type="NCBI Taxonomy" id="658196"/>
    <lineage>
        <taxon>Eukaryota</taxon>
        <taxon>Fungi</taxon>
        <taxon>Fungi incertae sedis</taxon>
        <taxon>Mucoromycota</taxon>
        <taxon>Glomeromycotina</taxon>
        <taxon>Glomeromycetes</taxon>
        <taxon>Glomerales</taxon>
        <taxon>Glomeraceae</taxon>
        <taxon>Glomus</taxon>
    </lineage>
</organism>
<evidence type="ECO:0000256" key="2">
    <source>
        <dbReference type="ARBA" id="ARBA00004574"/>
    </source>
</evidence>
<comment type="subcellular location">
    <subcellularLocation>
        <location evidence="2">Chromosome</location>
        <location evidence="2">Telomere</location>
    </subcellularLocation>
    <subcellularLocation>
        <location evidence="1">Nucleus</location>
    </subcellularLocation>
</comment>
<keyword evidence="5" id="KW-0539">Nucleus</keyword>
<dbReference type="AlphaFoldDB" id="A0A397T600"/>
<dbReference type="Proteomes" id="UP000265703">
    <property type="component" value="Unassembled WGS sequence"/>
</dbReference>
<evidence type="ECO:0000256" key="1">
    <source>
        <dbReference type="ARBA" id="ARBA00004123"/>
    </source>
</evidence>
<evidence type="ECO:0000256" key="3">
    <source>
        <dbReference type="ARBA" id="ARBA00022454"/>
    </source>
</evidence>
<dbReference type="GO" id="GO:0005697">
    <property type="term" value="C:telomerase holoenzyme complex"/>
    <property type="evidence" value="ECO:0007669"/>
    <property type="project" value="InterPro"/>
</dbReference>
<feature type="domain" description="Shelterin complex subunit TPP1/Est3" evidence="6">
    <location>
        <begin position="8"/>
        <end position="127"/>
    </location>
</feature>
<keyword evidence="8" id="KW-1185">Reference proteome</keyword>
<dbReference type="GO" id="GO:0042162">
    <property type="term" value="F:telomeric DNA binding"/>
    <property type="evidence" value="ECO:0007669"/>
    <property type="project" value="InterPro"/>
</dbReference>
<keyword evidence="4" id="KW-0779">Telomere</keyword>
<dbReference type="Gene3D" id="2.40.50.960">
    <property type="match status" value="1"/>
</dbReference>
<dbReference type="EMBL" id="QKYT01000143">
    <property type="protein sequence ID" value="RIA91765.1"/>
    <property type="molecule type" value="Genomic_DNA"/>
</dbReference>
<proteinExistence type="predicted"/>
<evidence type="ECO:0000256" key="5">
    <source>
        <dbReference type="ARBA" id="ARBA00023242"/>
    </source>
</evidence>
<reference evidence="7 8" key="1">
    <citation type="submission" date="2018-06" db="EMBL/GenBank/DDBJ databases">
        <title>Comparative genomics reveals the genomic features of Rhizophagus irregularis, R. cerebriforme, R. diaphanum and Gigaspora rosea, and their symbiotic lifestyle signature.</title>
        <authorList>
            <person name="Morin E."/>
            <person name="San Clemente H."/>
            <person name="Chen E.C.H."/>
            <person name="De La Providencia I."/>
            <person name="Hainaut M."/>
            <person name="Kuo A."/>
            <person name="Kohler A."/>
            <person name="Murat C."/>
            <person name="Tang N."/>
            <person name="Roy S."/>
            <person name="Loubradou J."/>
            <person name="Henrissat B."/>
            <person name="Grigoriev I.V."/>
            <person name="Corradi N."/>
            <person name="Roux C."/>
            <person name="Martin F.M."/>
        </authorList>
    </citation>
    <scope>NUCLEOTIDE SEQUENCE [LARGE SCALE GENOMIC DNA]</scope>
    <source>
        <strain evidence="7 8">DAOM 227022</strain>
    </source>
</reference>
<evidence type="ECO:0000259" key="6">
    <source>
        <dbReference type="Pfam" id="PF10341"/>
    </source>
</evidence>
<accession>A0A397T600</accession>
<dbReference type="OrthoDB" id="2409872at2759"/>
<name>A0A397T600_9GLOM</name>
<keyword evidence="3" id="KW-0158">Chromosome</keyword>
<comment type="caution">
    <text evidence="7">The sequence shown here is derived from an EMBL/GenBank/DDBJ whole genome shotgun (WGS) entry which is preliminary data.</text>
</comment>
<dbReference type="Pfam" id="PF10341">
    <property type="entry name" value="TPP1"/>
    <property type="match status" value="1"/>
</dbReference>
<evidence type="ECO:0000313" key="7">
    <source>
        <dbReference type="EMBL" id="RIA91765.1"/>
    </source>
</evidence>